<dbReference type="AlphaFoldDB" id="A0A5B7EWQ2"/>
<sequence>MRTDATRRTTRTALPARARCSGLGTWHVTGWLAARRSNSQNSKKAVIDQGKSGGTTTCLAAARHAAHRFIKAGTHLA</sequence>
<proteinExistence type="predicted"/>
<dbReference type="Proteomes" id="UP000324222">
    <property type="component" value="Unassembled WGS sequence"/>
</dbReference>
<keyword evidence="2" id="KW-1185">Reference proteome</keyword>
<comment type="caution">
    <text evidence="1">The sequence shown here is derived from an EMBL/GenBank/DDBJ whole genome shotgun (WGS) entry which is preliminary data.</text>
</comment>
<gene>
    <name evidence="1" type="ORF">E2C01_030767</name>
</gene>
<reference evidence="1 2" key="1">
    <citation type="submission" date="2019-05" db="EMBL/GenBank/DDBJ databases">
        <title>Another draft genome of Portunus trituberculatus and its Hox gene families provides insights of decapod evolution.</title>
        <authorList>
            <person name="Jeong J.-H."/>
            <person name="Song I."/>
            <person name="Kim S."/>
            <person name="Choi T."/>
            <person name="Kim D."/>
            <person name="Ryu S."/>
            <person name="Kim W."/>
        </authorList>
    </citation>
    <scope>NUCLEOTIDE SEQUENCE [LARGE SCALE GENOMIC DNA]</scope>
    <source>
        <tissue evidence="1">Muscle</tissue>
    </source>
</reference>
<name>A0A5B7EWQ2_PORTR</name>
<accession>A0A5B7EWQ2</accession>
<dbReference type="EMBL" id="VSRR010003738">
    <property type="protein sequence ID" value="MPC37293.1"/>
    <property type="molecule type" value="Genomic_DNA"/>
</dbReference>
<organism evidence="1 2">
    <name type="scientific">Portunus trituberculatus</name>
    <name type="common">Swimming crab</name>
    <name type="synonym">Neptunus trituberculatus</name>
    <dbReference type="NCBI Taxonomy" id="210409"/>
    <lineage>
        <taxon>Eukaryota</taxon>
        <taxon>Metazoa</taxon>
        <taxon>Ecdysozoa</taxon>
        <taxon>Arthropoda</taxon>
        <taxon>Crustacea</taxon>
        <taxon>Multicrustacea</taxon>
        <taxon>Malacostraca</taxon>
        <taxon>Eumalacostraca</taxon>
        <taxon>Eucarida</taxon>
        <taxon>Decapoda</taxon>
        <taxon>Pleocyemata</taxon>
        <taxon>Brachyura</taxon>
        <taxon>Eubrachyura</taxon>
        <taxon>Portunoidea</taxon>
        <taxon>Portunidae</taxon>
        <taxon>Portuninae</taxon>
        <taxon>Portunus</taxon>
    </lineage>
</organism>
<evidence type="ECO:0000313" key="1">
    <source>
        <dbReference type="EMBL" id="MPC37293.1"/>
    </source>
</evidence>
<protein>
    <submittedName>
        <fullName evidence="1">Uncharacterized protein</fullName>
    </submittedName>
</protein>
<evidence type="ECO:0000313" key="2">
    <source>
        <dbReference type="Proteomes" id="UP000324222"/>
    </source>
</evidence>